<dbReference type="EMBL" id="KN716457">
    <property type="protein sequence ID" value="KJH44660.1"/>
    <property type="molecule type" value="Genomic_DNA"/>
</dbReference>
<feature type="compositionally biased region" description="Basic and acidic residues" evidence="1">
    <location>
        <begin position="47"/>
        <end position="56"/>
    </location>
</feature>
<organism evidence="2 3">
    <name type="scientific">Dictyocaulus viviparus</name>
    <name type="common">Bovine lungworm</name>
    <dbReference type="NCBI Taxonomy" id="29172"/>
    <lineage>
        <taxon>Eukaryota</taxon>
        <taxon>Metazoa</taxon>
        <taxon>Ecdysozoa</taxon>
        <taxon>Nematoda</taxon>
        <taxon>Chromadorea</taxon>
        <taxon>Rhabditida</taxon>
        <taxon>Rhabditina</taxon>
        <taxon>Rhabditomorpha</taxon>
        <taxon>Strongyloidea</taxon>
        <taxon>Metastrongylidae</taxon>
        <taxon>Dictyocaulus</taxon>
    </lineage>
</organism>
<evidence type="ECO:0000256" key="1">
    <source>
        <dbReference type="SAM" id="MobiDB-lite"/>
    </source>
</evidence>
<reference evidence="2 3" key="1">
    <citation type="submission" date="2013-11" db="EMBL/GenBank/DDBJ databases">
        <title>Draft genome of the bovine lungworm Dictyocaulus viviparus.</title>
        <authorList>
            <person name="Mitreva M."/>
        </authorList>
    </citation>
    <scope>NUCLEOTIDE SEQUENCE [LARGE SCALE GENOMIC DNA]</scope>
    <source>
        <strain evidence="2 3">HannoverDv2000</strain>
    </source>
</reference>
<feature type="region of interest" description="Disordered" evidence="1">
    <location>
        <begin position="32"/>
        <end position="56"/>
    </location>
</feature>
<protein>
    <submittedName>
        <fullName evidence="2">Uncharacterized protein</fullName>
    </submittedName>
</protein>
<name>A0A0D8XJ47_DICVI</name>
<sequence>MMCDRIQYHERMIRYIQHRERVLNVQSVVKTQIERSRSTPPRRNPRKQAEDRRRLNLENKHVMRSLVNLAKHSNQCQTSDVCCSGYKIIACQRRKNDEAANRRWESVTPPSHRMDFCKRFIK</sequence>
<evidence type="ECO:0000313" key="2">
    <source>
        <dbReference type="EMBL" id="KJH44660.1"/>
    </source>
</evidence>
<dbReference type="OrthoDB" id="5824783at2759"/>
<gene>
    <name evidence="2" type="ORF">DICVIV_09307</name>
</gene>
<reference evidence="3" key="2">
    <citation type="journal article" date="2016" name="Sci. Rep.">
        <title>Dictyocaulus viviparus genome, variome and transcriptome elucidate lungworm biology and support future intervention.</title>
        <authorList>
            <person name="McNulty S.N."/>
            <person name="Strube C."/>
            <person name="Rosa B.A."/>
            <person name="Martin J.C."/>
            <person name="Tyagi R."/>
            <person name="Choi Y.J."/>
            <person name="Wang Q."/>
            <person name="Hallsworth Pepin K."/>
            <person name="Zhang X."/>
            <person name="Ozersky P."/>
            <person name="Wilson R.K."/>
            <person name="Sternberg P.W."/>
            <person name="Gasser R.B."/>
            <person name="Mitreva M."/>
        </authorList>
    </citation>
    <scope>NUCLEOTIDE SEQUENCE [LARGE SCALE GENOMIC DNA]</scope>
    <source>
        <strain evidence="3">HannoverDv2000</strain>
    </source>
</reference>
<dbReference type="AlphaFoldDB" id="A0A0D8XJ47"/>
<dbReference type="Proteomes" id="UP000053766">
    <property type="component" value="Unassembled WGS sequence"/>
</dbReference>
<evidence type="ECO:0000313" key="3">
    <source>
        <dbReference type="Proteomes" id="UP000053766"/>
    </source>
</evidence>
<accession>A0A0D8XJ47</accession>
<keyword evidence="3" id="KW-1185">Reference proteome</keyword>
<proteinExistence type="predicted"/>